<sequence>MMLCLFKFCLCIKYS</sequence>
<organism evidence="1">
    <name type="scientific">Lepeophtheirus salmonis</name>
    <name type="common">Salmon louse</name>
    <name type="synonym">Caligus salmonis</name>
    <dbReference type="NCBI Taxonomy" id="72036"/>
    <lineage>
        <taxon>Eukaryota</taxon>
        <taxon>Metazoa</taxon>
        <taxon>Ecdysozoa</taxon>
        <taxon>Arthropoda</taxon>
        <taxon>Crustacea</taxon>
        <taxon>Multicrustacea</taxon>
        <taxon>Hexanauplia</taxon>
        <taxon>Copepoda</taxon>
        <taxon>Siphonostomatoida</taxon>
        <taxon>Caligidae</taxon>
        <taxon>Lepeophtheirus</taxon>
    </lineage>
</organism>
<protein>
    <submittedName>
        <fullName evidence="1">Uncharacterized protein</fullName>
    </submittedName>
</protein>
<evidence type="ECO:0000313" key="1">
    <source>
        <dbReference type="EMBL" id="CDW31228.1"/>
    </source>
</evidence>
<accession>A0A0K2TZ01</accession>
<dbReference type="EMBL" id="HACA01013867">
    <property type="protein sequence ID" value="CDW31228.1"/>
    <property type="molecule type" value="Transcribed_RNA"/>
</dbReference>
<reference evidence="1" key="1">
    <citation type="submission" date="2014-05" db="EMBL/GenBank/DDBJ databases">
        <authorList>
            <person name="Chronopoulou M."/>
        </authorList>
    </citation>
    <scope>NUCLEOTIDE SEQUENCE</scope>
    <source>
        <tissue evidence="1">Whole organism</tissue>
    </source>
</reference>
<name>A0A0K2TZ01_LEPSM</name>
<proteinExistence type="predicted"/>